<evidence type="ECO:0000259" key="5">
    <source>
        <dbReference type="PROSITE" id="PS50893"/>
    </source>
</evidence>
<dbReference type="InterPro" id="IPR003439">
    <property type="entry name" value="ABC_transporter-like_ATP-bd"/>
</dbReference>
<keyword evidence="4 6" id="KW-0067">ATP-binding</keyword>
<dbReference type="SUPFAM" id="SSF52540">
    <property type="entry name" value="P-loop containing nucleoside triphosphate hydrolases"/>
    <property type="match status" value="1"/>
</dbReference>
<evidence type="ECO:0000313" key="6">
    <source>
        <dbReference type="EMBL" id="QBI02557.1"/>
    </source>
</evidence>
<dbReference type="InterPro" id="IPR017871">
    <property type="entry name" value="ABC_transporter-like_CS"/>
</dbReference>
<feature type="domain" description="ABC transporter" evidence="5">
    <location>
        <begin position="32"/>
        <end position="261"/>
    </location>
</feature>
<evidence type="ECO:0000256" key="3">
    <source>
        <dbReference type="ARBA" id="ARBA00022741"/>
    </source>
</evidence>
<evidence type="ECO:0000256" key="2">
    <source>
        <dbReference type="ARBA" id="ARBA00022475"/>
    </source>
</evidence>
<dbReference type="PROSITE" id="PS00211">
    <property type="entry name" value="ABC_TRANSPORTER_1"/>
    <property type="match status" value="1"/>
</dbReference>
<dbReference type="Proteomes" id="UP000292307">
    <property type="component" value="Chromosome"/>
</dbReference>
<gene>
    <name evidence="6" type="ORF">EYF70_18200</name>
</gene>
<dbReference type="PANTHER" id="PTHR42939:SF1">
    <property type="entry name" value="ABC TRANSPORTER ATP-BINDING PROTEIN ALBC-RELATED"/>
    <property type="match status" value="1"/>
</dbReference>
<keyword evidence="1" id="KW-0813">Transport</keyword>
<keyword evidence="3" id="KW-0547">Nucleotide-binding</keyword>
<keyword evidence="7" id="KW-1185">Reference proteome</keyword>
<evidence type="ECO:0000256" key="4">
    <source>
        <dbReference type="ARBA" id="ARBA00022840"/>
    </source>
</evidence>
<keyword evidence="2" id="KW-0472">Membrane</keyword>
<dbReference type="GO" id="GO:0005524">
    <property type="term" value="F:ATP binding"/>
    <property type="evidence" value="ECO:0007669"/>
    <property type="project" value="UniProtKB-KW"/>
</dbReference>
<dbReference type="InterPro" id="IPR027417">
    <property type="entry name" value="P-loop_NTPase"/>
</dbReference>
<dbReference type="PANTHER" id="PTHR42939">
    <property type="entry name" value="ABC TRANSPORTER ATP-BINDING PROTEIN ALBC-RELATED"/>
    <property type="match status" value="1"/>
</dbReference>
<keyword evidence="2" id="KW-1003">Cell membrane</keyword>
<evidence type="ECO:0000313" key="7">
    <source>
        <dbReference type="Proteomes" id="UP000292307"/>
    </source>
</evidence>
<name>A0ABX5RVB2_9BURK</name>
<dbReference type="InterPro" id="IPR051782">
    <property type="entry name" value="ABC_Transporter_VariousFunc"/>
</dbReference>
<reference evidence="6 7" key="1">
    <citation type="submission" date="2019-02" db="EMBL/GenBank/DDBJ databases">
        <title>Draft Genome Sequences of Six Type Strains of the Genus Massilia.</title>
        <authorList>
            <person name="Miess H."/>
            <person name="Frediansyhah A."/>
            <person name="Gross H."/>
        </authorList>
    </citation>
    <scope>NUCLEOTIDE SEQUENCE [LARGE SCALE GENOMIC DNA]</scope>
    <source>
        <strain evidence="6 7">DSM 17472</strain>
    </source>
</reference>
<dbReference type="SMART" id="SM00382">
    <property type="entry name" value="AAA"/>
    <property type="match status" value="1"/>
</dbReference>
<dbReference type="PROSITE" id="PS50893">
    <property type="entry name" value="ABC_TRANSPORTER_2"/>
    <property type="match status" value="1"/>
</dbReference>
<protein>
    <submittedName>
        <fullName evidence="6">ABC transporter ATP-binding protein</fullName>
    </submittedName>
</protein>
<proteinExistence type="predicted"/>
<sequence length="265" mass="27787">MGLVADASSVPLRNRKEHRLIIASIHGGGHVLDATAVVAGYGGKTILQRLDLHIRAGEIYALLGANGAGKTTTLSLFLGFVTPNAGRVRVHGIDPVTQPDEARRHLAYIPENVALYEHLTARENVAYLLDLAGQGGDPGAIDAALAAAGLAAAAYDRRVAGFSKGMRQKVAIALALARRVPALLLDEPTSGLDPQATAEFNRLLGVLREQGVAVLMVTHDLLSAADVADRIGFLDAGCLLEEVGAAGADRFDVRALHRRYGGQAA</sequence>
<accession>A0ABX5RVB2</accession>
<dbReference type="Pfam" id="PF00005">
    <property type="entry name" value="ABC_tran"/>
    <property type="match status" value="1"/>
</dbReference>
<dbReference type="EMBL" id="CP036401">
    <property type="protein sequence ID" value="QBI02557.1"/>
    <property type="molecule type" value="Genomic_DNA"/>
</dbReference>
<organism evidence="6 7">
    <name type="scientific">Pseudoduganella albidiflava</name>
    <dbReference type="NCBI Taxonomy" id="321983"/>
    <lineage>
        <taxon>Bacteria</taxon>
        <taxon>Pseudomonadati</taxon>
        <taxon>Pseudomonadota</taxon>
        <taxon>Betaproteobacteria</taxon>
        <taxon>Burkholderiales</taxon>
        <taxon>Oxalobacteraceae</taxon>
        <taxon>Telluria group</taxon>
        <taxon>Pseudoduganella</taxon>
    </lineage>
</organism>
<dbReference type="Gene3D" id="3.40.50.300">
    <property type="entry name" value="P-loop containing nucleotide triphosphate hydrolases"/>
    <property type="match status" value="1"/>
</dbReference>
<dbReference type="InterPro" id="IPR003593">
    <property type="entry name" value="AAA+_ATPase"/>
</dbReference>
<dbReference type="CDD" id="cd03230">
    <property type="entry name" value="ABC_DR_subfamily_A"/>
    <property type="match status" value="1"/>
</dbReference>
<evidence type="ECO:0000256" key="1">
    <source>
        <dbReference type="ARBA" id="ARBA00022448"/>
    </source>
</evidence>